<organism evidence="2 3">
    <name type="scientific">Folsomia candida</name>
    <name type="common">Springtail</name>
    <dbReference type="NCBI Taxonomy" id="158441"/>
    <lineage>
        <taxon>Eukaryota</taxon>
        <taxon>Metazoa</taxon>
        <taxon>Ecdysozoa</taxon>
        <taxon>Arthropoda</taxon>
        <taxon>Hexapoda</taxon>
        <taxon>Collembola</taxon>
        <taxon>Entomobryomorpha</taxon>
        <taxon>Isotomoidea</taxon>
        <taxon>Isotomidae</taxon>
        <taxon>Proisotominae</taxon>
        <taxon>Folsomia</taxon>
    </lineage>
</organism>
<name>A0A226DDH9_FOLCA</name>
<gene>
    <name evidence="2" type="ORF">Fcan01_21962</name>
</gene>
<accession>A0A226DDH9</accession>
<evidence type="ECO:0000256" key="1">
    <source>
        <dbReference type="SAM" id="SignalP"/>
    </source>
</evidence>
<feature type="chain" id="PRO_5012917558" evidence="1">
    <location>
        <begin position="23"/>
        <end position="414"/>
    </location>
</feature>
<keyword evidence="3" id="KW-1185">Reference proteome</keyword>
<dbReference type="AlphaFoldDB" id="A0A226DDH9"/>
<evidence type="ECO:0000313" key="3">
    <source>
        <dbReference type="Proteomes" id="UP000198287"/>
    </source>
</evidence>
<evidence type="ECO:0000313" key="2">
    <source>
        <dbReference type="EMBL" id="OXA43018.1"/>
    </source>
</evidence>
<proteinExistence type="predicted"/>
<dbReference type="EMBL" id="LNIX01000023">
    <property type="protein sequence ID" value="OXA43018.1"/>
    <property type="molecule type" value="Genomic_DNA"/>
</dbReference>
<feature type="signal peptide" evidence="1">
    <location>
        <begin position="1"/>
        <end position="22"/>
    </location>
</feature>
<comment type="caution">
    <text evidence="2">The sequence shown here is derived from an EMBL/GenBank/DDBJ whole genome shotgun (WGS) entry which is preliminary data.</text>
</comment>
<dbReference type="Proteomes" id="UP000198287">
    <property type="component" value="Unassembled WGS sequence"/>
</dbReference>
<keyword evidence="1" id="KW-0732">Signal</keyword>
<sequence>MFLKSFIAIGLVHLLRFHGINAETCVRDGYEEECSGFYETCPDGFTREFYEVPHAVVQCRCVRGLTAQEYQDYLACKCRNAVSSCNPDGGFGARYQCGIAWRDCSDTVKTGLCSGDLTNSKWRGYCCDDVIGNCITTVDKATANGTVPQNSQDIVTLCGTHTAECLSNAQISDLYCPRLATRCLQSVENATIAGKLFTSRDNVTQLCGTEAVKCLPDYRITNIYCPALVSQCTKLIQNSSESIVRNELDVPKLCGAEITTCLSNSEIRNFICAPRLARCEKMIENATFAGVLLNNTSQIERVCGAGIASCLDDATREKLLCRHLLVRCKLTLVGVITVDFLIRANDRDKVCGKNVPETLTCIEKRIFGSTLVQSVPPVLGGAYGRIRRIGYESPLTGLLESPRNSLSGFGNLLG</sequence>
<reference evidence="2 3" key="1">
    <citation type="submission" date="2015-12" db="EMBL/GenBank/DDBJ databases">
        <title>The genome of Folsomia candida.</title>
        <authorList>
            <person name="Faddeeva A."/>
            <person name="Derks M.F."/>
            <person name="Anvar Y."/>
            <person name="Smit S."/>
            <person name="Van Straalen N."/>
            <person name="Roelofs D."/>
        </authorList>
    </citation>
    <scope>NUCLEOTIDE SEQUENCE [LARGE SCALE GENOMIC DNA]</scope>
    <source>
        <strain evidence="2 3">VU population</strain>
        <tissue evidence="2">Whole body</tissue>
    </source>
</reference>
<protein>
    <submittedName>
        <fullName evidence="2">Uncharacterized protein</fullName>
    </submittedName>
</protein>